<reference evidence="11 12" key="1">
    <citation type="submission" date="2017-06" db="EMBL/GenBank/DDBJ databases">
        <authorList>
            <person name="Kim H.J."/>
            <person name="Triplett B.A."/>
        </authorList>
    </citation>
    <scope>NUCLEOTIDE SEQUENCE [LARGE SCALE GENOMIC DNA]</scope>
    <source>
        <strain evidence="11 12">CGMCC 4.1858</strain>
    </source>
</reference>
<proteinExistence type="inferred from homology"/>
<dbReference type="GO" id="GO:0005886">
    <property type="term" value="C:plasma membrane"/>
    <property type="evidence" value="ECO:0007669"/>
    <property type="project" value="UniProtKB-SubCell"/>
</dbReference>
<evidence type="ECO:0000313" key="11">
    <source>
        <dbReference type="EMBL" id="SNT48567.1"/>
    </source>
</evidence>
<dbReference type="Proteomes" id="UP000198280">
    <property type="component" value="Unassembled WGS sequence"/>
</dbReference>
<feature type="transmembrane region" description="Helical" evidence="9">
    <location>
        <begin position="355"/>
        <end position="380"/>
    </location>
</feature>
<dbReference type="GO" id="GO:0046677">
    <property type="term" value="P:response to antibiotic"/>
    <property type="evidence" value="ECO:0007669"/>
    <property type="project" value="UniProtKB-KW"/>
</dbReference>
<dbReference type="Gene3D" id="1.20.1720.10">
    <property type="entry name" value="Multidrug resistance protein D"/>
    <property type="match status" value="1"/>
</dbReference>
<accession>A0A239N0L8</accession>
<evidence type="ECO:0000256" key="6">
    <source>
        <dbReference type="ARBA" id="ARBA00022989"/>
    </source>
</evidence>
<feature type="transmembrane region" description="Helical" evidence="9">
    <location>
        <begin position="329"/>
        <end position="349"/>
    </location>
</feature>
<dbReference type="PROSITE" id="PS50850">
    <property type="entry name" value="MFS"/>
    <property type="match status" value="1"/>
</dbReference>
<keyword evidence="4" id="KW-1003">Cell membrane</keyword>
<comment type="similarity">
    <text evidence="2">Belongs to the major facilitator superfamily. EmrB family.</text>
</comment>
<sequence>MARRIPPTTAVAVVFVAALFMAIMDTTIVNVAVPAIGEDFGVPASGLGGVNIGYLVSLAVFIPVAGWLADRYGTRRVFLAALVAFTLASALCAMSTSLEQLTLYRILQGAGGGLLVPVGQTMLFRAYPPAERIKAQRALMVPTAIAPAVGPVLGGWLCDAVSWHWVFLVNLPVGAAAVVFGLLFLPDFRLERPGRFDLVGFLLAGGGLALALYALTNGAKDGWGTAGILVPLLVGIAALGAMVLVERRIPMPMLDLELFRDRLFRANTVVMFPLSAVFLGTVWLYPMFLQEALGFNAFESGLATWPEAVGVMAAAQIAPRLYRRIGPRWLMVGGSAGMGVCVAVMTGFTTATSPWVLRGVLFVLGYCIGHVMMSAQNAAFATIPAPSTGRAATVFNMQRQLGGAFGTALIATLLTAVGTTTVTAGGATTANLGAYHAGFVLCTGLALISAVAALFVSDKDALGVETSRPGRHARPGAAASPAS</sequence>
<dbReference type="InterPro" id="IPR004638">
    <property type="entry name" value="EmrB-like"/>
</dbReference>
<keyword evidence="12" id="KW-1185">Reference proteome</keyword>
<keyword evidence="7 9" id="KW-0472">Membrane</keyword>
<keyword evidence="6 9" id="KW-1133">Transmembrane helix</keyword>
<evidence type="ECO:0000256" key="3">
    <source>
        <dbReference type="ARBA" id="ARBA00022448"/>
    </source>
</evidence>
<dbReference type="CDD" id="cd17503">
    <property type="entry name" value="MFS_LmrB_MDR_like"/>
    <property type="match status" value="1"/>
</dbReference>
<feature type="transmembrane region" description="Helical" evidence="9">
    <location>
        <begin position="47"/>
        <end position="68"/>
    </location>
</feature>
<dbReference type="OrthoDB" id="9812221at2"/>
<feature type="transmembrane region" description="Helical" evidence="9">
    <location>
        <begin position="401"/>
        <end position="422"/>
    </location>
</feature>
<dbReference type="NCBIfam" id="TIGR00711">
    <property type="entry name" value="efflux_EmrB"/>
    <property type="match status" value="1"/>
</dbReference>
<name>A0A239N0L8_9ACTN</name>
<dbReference type="Pfam" id="PF07690">
    <property type="entry name" value="MFS_1"/>
    <property type="match status" value="1"/>
</dbReference>
<feature type="transmembrane region" description="Helical" evidence="9">
    <location>
        <begin position="222"/>
        <end position="245"/>
    </location>
</feature>
<comment type="subcellular location">
    <subcellularLocation>
        <location evidence="1">Cell membrane</location>
        <topology evidence="1">Multi-pass membrane protein</topology>
    </subcellularLocation>
</comment>
<gene>
    <name evidence="11" type="ORF">SAMN05216252_13014</name>
</gene>
<dbReference type="PANTHER" id="PTHR42718">
    <property type="entry name" value="MAJOR FACILITATOR SUPERFAMILY MULTIDRUG TRANSPORTER MFSC"/>
    <property type="match status" value="1"/>
</dbReference>
<feature type="transmembrane region" description="Helical" evidence="9">
    <location>
        <begin position="163"/>
        <end position="184"/>
    </location>
</feature>
<feature type="transmembrane region" description="Helical" evidence="9">
    <location>
        <begin position="266"/>
        <end position="285"/>
    </location>
</feature>
<evidence type="ECO:0000313" key="12">
    <source>
        <dbReference type="Proteomes" id="UP000198280"/>
    </source>
</evidence>
<feature type="transmembrane region" description="Helical" evidence="9">
    <location>
        <begin position="77"/>
        <end position="98"/>
    </location>
</feature>
<dbReference type="InterPro" id="IPR020846">
    <property type="entry name" value="MFS_dom"/>
</dbReference>
<dbReference type="SUPFAM" id="SSF103473">
    <property type="entry name" value="MFS general substrate transporter"/>
    <property type="match status" value="1"/>
</dbReference>
<feature type="transmembrane region" description="Helical" evidence="9">
    <location>
        <begin position="305"/>
        <end position="322"/>
    </location>
</feature>
<evidence type="ECO:0000259" key="10">
    <source>
        <dbReference type="PROSITE" id="PS50850"/>
    </source>
</evidence>
<organism evidence="11 12">
    <name type="scientific">Actinacidiphila glaucinigra</name>
    <dbReference type="NCBI Taxonomy" id="235986"/>
    <lineage>
        <taxon>Bacteria</taxon>
        <taxon>Bacillati</taxon>
        <taxon>Actinomycetota</taxon>
        <taxon>Actinomycetes</taxon>
        <taxon>Kitasatosporales</taxon>
        <taxon>Streptomycetaceae</taxon>
        <taxon>Actinacidiphila</taxon>
    </lineage>
</organism>
<keyword evidence="8" id="KW-0046">Antibiotic resistance</keyword>
<evidence type="ECO:0000256" key="8">
    <source>
        <dbReference type="ARBA" id="ARBA00023251"/>
    </source>
</evidence>
<evidence type="ECO:0000256" key="5">
    <source>
        <dbReference type="ARBA" id="ARBA00022692"/>
    </source>
</evidence>
<protein>
    <submittedName>
        <fullName evidence="11">Drug resistance transporter, EmrB/QacA subfamily</fullName>
    </submittedName>
</protein>
<dbReference type="Gene3D" id="1.20.1250.20">
    <property type="entry name" value="MFS general substrate transporter like domains"/>
    <property type="match status" value="1"/>
</dbReference>
<keyword evidence="3" id="KW-0813">Transport</keyword>
<evidence type="ECO:0000256" key="4">
    <source>
        <dbReference type="ARBA" id="ARBA00022475"/>
    </source>
</evidence>
<evidence type="ECO:0000256" key="1">
    <source>
        <dbReference type="ARBA" id="ARBA00004651"/>
    </source>
</evidence>
<evidence type="ECO:0000256" key="2">
    <source>
        <dbReference type="ARBA" id="ARBA00008537"/>
    </source>
</evidence>
<dbReference type="AlphaFoldDB" id="A0A239N0L8"/>
<dbReference type="EMBL" id="FZOF01000030">
    <property type="protein sequence ID" value="SNT48567.1"/>
    <property type="molecule type" value="Genomic_DNA"/>
</dbReference>
<dbReference type="InterPro" id="IPR011701">
    <property type="entry name" value="MFS"/>
</dbReference>
<evidence type="ECO:0000256" key="9">
    <source>
        <dbReference type="SAM" id="Phobius"/>
    </source>
</evidence>
<evidence type="ECO:0000256" key="7">
    <source>
        <dbReference type="ARBA" id="ARBA00023136"/>
    </source>
</evidence>
<feature type="transmembrane region" description="Helical" evidence="9">
    <location>
        <begin position="434"/>
        <end position="456"/>
    </location>
</feature>
<dbReference type="InterPro" id="IPR036259">
    <property type="entry name" value="MFS_trans_sf"/>
</dbReference>
<feature type="domain" description="Major facilitator superfamily (MFS) profile" evidence="10">
    <location>
        <begin position="11"/>
        <end position="461"/>
    </location>
</feature>
<feature type="transmembrane region" description="Helical" evidence="9">
    <location>
        <begin position="196"/>
        <end position="216"/>
    </location>
</feature>
<keyword evidence="5 9" id="KW-0812">Transmembrane</keyword>
<dbReference type="PANTHER" id="PTHR42718:SF9">
    <property type="entry name" value="MAJOR FACILITATOR SUPERFAMILY MULTIDRUG TRANSPORTER MFSC"/>
    <property type="match status" value="1"/>
</dbReference>
<dbReference type="RefSeq" id="WP_089228246.1">
    <property type="nucleotide sequence ID" value="NZ_FZOF01000030.1"/>
</dbReference>
<dbReference type="GO" id="GO:0022857">
    <property type="term" value="F:transmembrane transporter activity"/>
    <property type="evidence" value="ECO:0007669"/>
    <property type="project" value="InterPro"/>
</dbReference>